<organism evidence="2 3">
    <name type="scientific">Gemmata obscuriglobus</name>
    <dbReference type="NCBI Taxonomy" id="114"/>
    <lineage>
        <taxon>Bacteria</taxon>
        <taxon>Pseudomonadati</taxon>
        <taxon>Planctomycetota</taxon>
        <taxon>Planctomycetia</taxon>
        <taxon>Gemmatales</taxon>
        <taxon>Gemmataceae</taxon>
        <taxon>Gemmata</taxon>
    </lineage>
</organism>
<dbReference type="Pfam" id="PF08906">
    <property type="entry name" value="T6SS_Tdi1_C"/>
    <property type="match status" value="1"/>
</dbReference>
<feature type="domain" description="T6SS immunity protein Tdi1 C-terminal" evidence="1">
    <location>
        <begin position="30"/>
        <end position="104"/>
    </location>
</feature>
<dbReference type="InterPro" id="IPR015002">
    <property type="entry name" value="T6SS_Tdi1_C"/>
</dbReference>
<accession>A0A2Z3H4Z2</accession>
<keyword evidence="3" id="KW-1185">Reference proteome</keyword>
<dbReference type="EMBL" id="CP025958">
    <property type="protein sequence ID" value="AWM36080.1"/>
    <property type="molecule type" value="Genomic_DNA"/>
</dbReference>
<name>A0A2Z3H4Z2_9BACT</name>
<sequence length="125" mass="13472">MNRYGDLFLISSDGAVSMLDVGTGTLTTVASNATSFDAQLTDEEIADQWLMGSLVESAVAAGLMIGRGECYGFKRPPVLGGDYTVENTFVLPVSEHLAFLGELHKQLRDMPDGSSVELKIRREGD</sequence>
<evidence type="ECO:0000313" key="2">
    <source>
        <dbReference type="EMBL" id="AWM36080.1"/>
    </source>
</evidence>
<gene>
    <name evidence="2" type="ORF">C1280_03010</name>
</gene>
<reference evidence="2 3" key="1">
    <citation type="submission" date="2018-01" db="EMBL/GenBank/DDBJ databases">
        <title>G. obscuriglobus.</title>
        <authorList>
            <person name="Franke J."/>
            <person name="Blomberg W."/>
            <person name="Selmecki A."/>
        </authorList>
    </citation>
    <scope>NUCLEOTIDE SEQUENCE [LARGE SCALE GENOMIC DNA]</scope>
    <source>
        <strain evidence="2 3">DSM 5831</strain>
    </source>
</reference>
<evidence type="ECO:0000259" key="1">
    <source>
        <dbReference type="Pfam" id="PF08906"/>
    </source>
</evidence>
<proteinExistence type="predicted"/>
<dbReference type="KEGG" id="gog:C1280_03010"/>
<dbReference type="AlphaFoldDB" id="A0A2Z3H4Z2"/>
<evidence type="ECO:0000313" key="3">
    <source>
        <dbReference type="Proteomes" id="UP000245802"/>
    </source>
</evidence>
<protein>
    <submittedName>
        <fullName evidence="2">DUF1851 domain-containing protein</fullName>
    </submittedName>
</protein>
<dbReference type="Proteomes" id="UP000245802">
    <property type="component" value="Chromosome"/>
</dbReference>